<dbReference type="FunFam" id="1.10.490.10:FF:000003">
    <property type="entry name" value="Flavohemoprotein"/>
    <property type="match status" value="1"/>
</dbReference>
<dbReference type="InterPro" id="IPR017938">
    <property type="entry name" value="Riboflavin_synthase-like_b-brl"/>
</dbReference>
<dbReference type="PRINTS" id="PR00409">
    <property type="entry name" value="PHDIOXRDTASE"/>
</dbReference>
<dbReference type="Gene3D" id="3.40.50.80">
    <property type="entry name" value="Nucleotide-binding domain of ferredoxin-NADP reductase (FNR) module"/>
    <property type="match status" value="1"/>
</dbReference>
<keyword evidence="7" id="KW-0520">NAD</keyword>
<name>A0A290Z820_9PSEU</name>
<protein>
    <recommendedName>
        <fullName evidence="2">nitric oxide dioxygenase</fullName>
        <ecNumber evidence="2">1.14.12.17</ecNumber>
    </recommendedName>
</protein>
<sequence length="407" mass="43745">MLSAQSREIVTATLPVVREHVVAIATRFYSRMLGENPELLNVFNRGNQASGEQRKALAGSVVAYAAHLVGQGQEIPLDAVISRIAHKHVSLGITPEQYTIVGRYLMGAVKEVLGEAVTPEVAAAWDEVYWLFAVKLIAIETRMYHDLRADPARIYAPWVVTGRVEEAEDAVSLLLAPKSGPVPHHLAGQYVTVALEMADGVRQGRQYTVSRAAGHEALRITVRRVRGAGGAPDGEVSTLLTTTTKVGDEVWVTPPVGDIALAEGSGPVVLASAGIGVTPMVAMLDHLAGHSPDRPVAFVHADRSPARHALAQEAQRLGGRLESFTSTLFYEQDAPEGARAGLVDPEAVPAHPDADFYLCGPLPFMRDVRTSLLRRGVDTARIRFEVFGSDLWTSGADRLPVPEQAAS</sequence>
<dbReference type="InterPro" id="IPR001433">
    <property type="entry name" value="OxRdtase_FAD/NAD-bd"/>
</dbReference>
<dbReference type="Gene3D" id="2.40.30.10">
    <property type="entry name" value="Translation factors"/>
    <property type="match status" value="1"/>
</dbReference>
<dbReference type="RefSeq" id="WP_096494925.1">
    <property type="nucleotide sequence ID" value="NZ_CP023445.1"/>
</dbReference>
<evidence type="ECO:0000259" key="11">
    <source>
        <dbReference type="PROSITE" id="PS01033"/>
    </source>
</evidence>
<reference evidence="13" key="1">
    <citation type="submission" date="2017-09" db="EMBL/GenBank/DDBJ databases">
        <title>Complete Genome Sequence of ansamitocin-producing Bacterium Actinosynnema pretiosum X47.</title>
        <authorList>
            <person name="Cao G."/>
            <person name="Zong G."/>
            <person name="Zhong C."/>
            <person name="Fu J."/>
        </authorList>
    </citation>
    <scope>NUCLEOTIDE SEQUENCE [LARGE SCALE GENOMIC DNA]</scope>
    <source>
        <strain evidence="13">X47</strain>
    </source>
</reference>
<evidence type="ECO:0000313" key="14">
    <source>
        <dbReference type="Proteomes" id="UP000218505"/>
    </source>
</evidence>
<gene>
    <name evidence="13" type="ORF">CNX65_19035</name>
</gene>
<evidence type="ECO:0000256" key="7">
    <source>
        <dbReference type="ARBA" id="ARBA00023027"/>
    </source>
</evidence>
<dbReference type="InterPro" id="IPR017927">
    <property type="entry name" value="FAD-bd_FR_type"/>
</dbReference>
<keyword evidence="10" id="KW-0813">Transport</keyword>
<dbReference type="Pfam" id="PF00042">
    <property type="entry name" value="Globin"/>
    <property type="match status" value="1"/>
</dbReference>
<keyword evidence="14" id="KW-1185">Reference proteome</keyword>
<dbReference type="SUPFAM" id="SSF46458">
    <property type="entry name" value="Globin-like"/>
    <property type="match status" value="1"/>
</dbReference>
<dbReference type="EC" id="1.14.12.17" evidence="2"/>
<evidence type="ECO:0000256" key="2">
    <source>
        <dbReference type="ARBA" id="ARBA00012229"/>
    </source>
</evidence>
<dbReference type="PANTHER" id="PTHR43396:SF3">
    <property type="entry name" value="FLAVOHEMOPROTEIN"/>
    <property type="match status" value="1"/>
</dbReference>
<comment type="similarity">
    <text evidence="10">Belongs to the globin family.</text>
</comment>
<evidence type="ECO:0000256" key="5">
    <source>
        <dbReference type="ARBA" id="ARBA00022723"/>
    </source>
</evidence>
<organism evidence="13 14">
    <name type="scientific">Actinosynnema pretiosum</name>
    <dbReference type="NCBI Taxonomy" id="42197"/>
    <lineage>
        <taxon>Bacteria</taxon>
        <taxon>Bacillati</taxon>
        <taxon>Actinomycetota</taxon>
        <taxon>Actinomycetes</taxon>
        <taxon>Pseudonocardiales</taxon>
        <taxon>Pseudonocardiaceae</taxon>
        <taxon>Actinosynnema</taxon>
    </lineage>
</organism>
<dbReference type="EMBL" id="CP023445">
    <property type="protein sequence ID" value="ATE55122.1"/>
    <property type="molecule type" value="Genomic_DNA"/>
</dbReference>
<feature type="domain" description="FAD-binding FR-type" evidence="12">
    <location>
        <begin position="153"/>
        <end position="262"/>
    </location>
</feature>
<dbReference type="GO" id="GO:0008941">
    <property type="term" value="F:nitric oxide dioxygenase NAD(P)H activity"/>
    <property type="evidence" value="ECO:0007669"/>
    <property type="project" value="UniProtKB-EC"/>
</dbReference>
<dbReference type="PANTHER" id="PTHR43396">
    <property type="entry name" value="FLAVOHEMOPROTEIN"/>
    <property type="match status" value="1"/>
</dbReference>
<dbReference type="GO" id="GO:0046210">
    <property type="term" value="P:nitric oxide catabolic process"/>
    <property type="evidence" value="ECO:0007669"/>
    <property type="project" value="TreeGrafter"/>
</dbReference>
<evidence type="ECO:0000256" key="10">
    <source>
        <dbReference type="RuleBase" id="RU000356"/>
    </source>
</evidence>
<dbReference type="SUPFAM" id="SSF63380">
    <property type="entry name" value="Riboflavin synthase domain-like"/>
    <property type="match status" value="1"/>
</dbReference>
<comment type="similarity">
    <text evidence="1">In the C-terminal section; belongs to the flavoprotein pyridine nucleotide cytochrome reductase family.</text>
</comment>
<dbReference type="InterPro" id="IPR012292">
    <property type="entry name" value="Globin/Proto"/>
</dbReference>
<evidence type="ECO:0000256" key="4">
    <source>
        <dbReference type="ARBA" id="ARBA00022621"/>
    </source>
</evidence>
<dbReference type="PROSITE" id="PS01033">
    <property type="entry name" value="GLOBIN"/>
    <property type="match status" value="1"/>
</dbReference>
<evidence type="ECO:0000256" key="9">
    <source>
        <dbReference type="ARBA" id="ARBA00049433"/>
    </source>
</evidence>
<comment type="catalytic activity">
    <reaction evidence="8">
        <text>2 nitric oxide + NADH + 2 O2 = 2 nitrate + NAD(+) + H(+)</text>
        <dbReference type="Rhea" id="RHEA:19469"/>
        <dbReference type="ChEBI" id="CHEBI:15378"/>
        <dbReference type="ChEBI" id="CHEBI:15379"/>
        <dbReference type="ChEBI" id="CHEBI:16480"/>
        <dbReference type="ChEBI" id="CHEBI:17632"/>
        <dbReference type="ChEBI" id="CHEBI:57540"/>
        <dbReference type="ChEBI" id="CHEBI:57945"/>
        <dbReference type="EC" id="1.14.12.17"/>
    </reaction>
</comment>
<dbReference type="InterPro" id="IPR009050">
    <property type="entry name" value="Globin-like_sf"/>
</dbReference>
<evidence type="ECO:0000256" key="6">
    <source>
        <dbReference type="ARBA" id="ARBA00023004"/>
    </source>
</evidence>
<dbReference type="CDD" id="cd06184">
    <property type="entry name" value="flavohem_like_fad_nad_binding"/>
    <property type="match status" value="1"/>
</dbReference>
<dbReference type="InterPro" id="IPR000971">
    <property type="entry name" value="Globin"/>
</dbReference>
<evidence type="ECO:0000256" key="8">
    <source>
        <dbReference type="ARBA" id="ARBA00048649"/>
    </source>
</evidence>
<keyword evidence="3 10" id="KW-0349">Heme</keyword>
<dbReference type="KEGG" id="apre:CNX65_19035"/>
<dbReference type="GO" id="GO:0071949">
    <property type="term" value="F:FAD binding"/>
    <property type="evidence" value="ECO:0007669"/>
    <property type="project" value="TreeGrafter"/>
</dbReference>
<dbReference type="SUPFAM" id="SSF52343">
    <property type="entry name" value="Ferredoxin reductase-like, C-terminal NADP-linked domain"/>
    <property type="match status" value="1"/>
</dbReference>
<feature type="domain" description="Globin" evidence="11">
    <location>
        <begin position="1"/>
        <end position="141"/>
    </location>
</feature>
<evidence type="ECO:0000259" key="12">
    <source>
        <dbReference type="PROSITE" id="PS51384"/>
    </source>
</evidence>
<dbReference type="GO" id="GO:0005344">
    <property type="term" value="F:oxygen carrier activity"/>
    <property type="evidence" value="ECO:0007669"/>
    <property type="project" value="UniProtKB-KW"/>
</dbReference>
<keyword evidence="4 10" id="KW-0561">Oxygen transport</keyword>
<dbReference type="PROSITE" id="PS51384">
    <property type="entry name" value="FAD_FR"/>
    <property type="match status" value="1"/>
</dbReference>
<dbReference type="GO" id="GO:0046872">
    <property type="term" value="F:metal ion binding"/>
    <property type="evidence" value="ECO:0007669"/>
    <property type="project" value="UniProtKB-KW"/>
</dbReference>
<dbReference type="Proteomes" id="UP000218505">
    <property type="component" value="Chromosome"/>
</dbReference>
<dbReference type="GO" id="GO:0020037">
    <property type="term" value="F:heme binding"/>
    <property type="evidence" value="ECO:0007669"/>
    <property type="project" value="InterPro"/>
</dbReference>
<keyword evidence="5" id="KW-0479">Metal-binding</keyword>
<comment type="catalytic activity">
    <reaction evidence="9">
        <text>2 nitric oxide + NADPH + 2 O2 = 2 nitrate + NADP(+) + H(+)</text>
        <dbReference type="Rhea" id="RHEA:19465"/>
        <dbReference type="ChEBI" id="CHEBI:15378"/>
        <dbReference type="ChEBI" id="CHEBI:15379"/>
        <dbReference type="ChEBI" id="CHEBI:16480"/>
        <dbReference type="ChEBI" id="CHEBI:17632"/>
        <dbReference type="ChEBI" id="CHEBI:57783"/>
        <dbReference type="ChEBI" id="CHEBI:58349"/>
        <dbReference type="EC" id="1.14.12.17"/>
    </reaction>
</comment>
<keyword evidence="6" id="KW-0408">Iron</keyword>
<evidence type="ECO:0000256" key="3">
    <source>
        <dbReference type="ARBA" id="ARBA00022617"/>
    </source>
</evidence>
<dbReference type="Pfam" id="PF00175">
    <property type="entry name" value="NAD_binding_1"/>
    <property type="match status" value="1"/>
</dbReference>
<accession>A0A290Z820</accession>
<proteinExistence type="inferred from homology"/>
<dbReference type="Gene3D" id="1.10.490.10">
    <property type="entry name" value="Globins"/>
    <property type="match status" value="1"/>
</dbReference>
<dbReference type="GO" id="GO:0019825">
    <property type="term" value="F:oxygen binding"/>
    <property type="evidence" value="ECO:0007669"/>
    <property type="project" value="InterPro"/>
</dbReference>
<evidence type="ECO:0000256" key="1">
    <source>
        <dbReference type="ARBA" id="ARBA00006401"/>
    </source>
</evidence>
<dbReference type="CDD" id="cd14782">
    <property type="entry name" value="FHb-globin_2"/>
    <property type="match status" value="1"/>
</dbReference>
<dbReference type="GO" id="GO:0071500">
    <property type="term" value="P:cellular response to nitrosative stress"/>
    <property type="evidence" value="ECO:0007669"/>
    <property type="project" value="TreeGrafter"/>
</dbReference>
<evidence type="ECO:0000313" key="13">
    <source>
        <dbReference type="EMBL" id="ATE55122.1"/>
    </source>
</evidence>
<dbReference type="InterPro" id="IPR039261">
    <property type="entry name" value="FNR_nucleotide-bd"/>
</dbReference>
<dbReference type="AlphaFoldDB" id="A0A290Z820"/>